<keyword evidence="3" id="KW-1185">Reference proteome</keyword>
<evidence type="ECO:0008006" key="4">
    <source>
        <dbReference type="Google" id="ProtNLM"/>
    </source>
</evidence>
<proteinExistence type="predicted"/>
<evidence type="ECO:0000313" key="2">
    <source>
        <dbReference type="EMBL" id="RJG09395.1"/>
    </source>
</evidence>
<reference evidence="2 3" key="1">
    <citation type="submission" date="2018-09" db="EMBL/GenBank/DDBJ databases">
        <authorList>
            <person name="Zhu H."/>
        </authorList>
    </citation>
    <scope>NUCLEOTIDE SEQUENCE [LARGE SCALE GENOMIC DNA]</scope>
    <source>
        <strain evidence="2 3">K1S02-61</strain>
    </source>
</reference>
<dbReference type="AlphaFoldDB" id="A0A418XA65"/>
<gene>
    <name evidence="2" type="ORF">D3872_23140</name>
</gene>
<organism evidence="2 3">
    <name type="scientific">Massilia cavernae</name>
    <dbReference type="NCBI Taxonomy" id="2320864"/>
    <lineage>
        <taxon>Bacteria</taxon>
        <taxon>Pseudomonadati</taxon>
        <taxon>Pseudomonadota</taxon>
        <taxon>Betaproteobacteria</taxon>
        <taxon>Burkholderiales</taxon>
        <taxon>Oxalobacteraceae</taxon>
        <taxon>Telluria group</taxon>
        <taxon>Massilia</taxon>
    </lineage>
</organism>
<comment type="caution">
    <text evidence="2">The sequence shown here is derived from an EMBL/GenBank/DDBJ whole genome shotgun (WGS) entry which is preliminary data.</text>
</comment>
<evidence type="ECO:0000256" key="1">
    <source>
        <dbReference type="SAM" id="Phobius"/>
    </source>
</evidence>
<protein>
    <recommendedName>
        <fullName evidence="4">PEGA domain-containing protein</fullName>
    </recommendedName>
</protein>
<evidence type="ECO:0000313" key="3">
    <source>
        <dbReference type="Proteomes" id="UP000284006"/>
    </source>
</evidence>
<keyword evidence="1" id="KW-1133">Transmembrane helix</keyword>
<name>A0A418XA65_9BURK</name>
<keyword evidence="1" id="KW-0812">Transmembrane</keyword>
<keyword evidence="1" id="KW-0472">Membrane</keyword>
<accession>A0A418XA65</accession>
<feature type="transmembrane region" description="Helical" evidence="1">
    <location>
        <begin position="153"/>
        <end position="171"/>
    </location>
</feature>
<sequence>MKQVLRSIQMQQAMQMPHRIIMPDTIVVYDDAIAELLPSNNPNPDYQPAITVDLKALASVIHYAITEEAPPREPLAGRRLPAYSTSLLAAVDSCLWGERVLRPQSIDALRDLLEEQVAPPAPPASLVSPQAQAEPEDALPPAGALARQGPRGLVLAGVAACVLAAVGYGTYQLGRQAGALEGRPQATVPAPARGVALAPAIVPGDPPATQAAARSPVPATPPSQNIDAAKPAAARAVDAGVAKAANTVTQDRSGPGTIYTLQIKPWGTVYVDGEKRGVSPPMKYLKLTNGKRTIRIENPSQRSHVITVNAGRNKWGTISHEFR</sequence>
<dbReference type="Proteomes" id="UP000284006">
    <property type="component" value="Unassembled WGS sequence"/>
</dbReference>
<dbReference type="EMBL" id="QYUP01000176">
    <property type="protein sequence ID" value="RJG09395.1"/>
    <property type="molecule type" value="Genomic_DNA"/>
</dbReference>